<dbReference type="GO" id="GO:0015937">
    <property type="term" value="P:coenzyme A biosynthetic process"/>
    <property type="evidence" value="ECO:0007669"/>
    <property type="project" value="InterPro"/>
</dbReference>
<keyword evidence="2" id="KW-0456">Lyase</keyword>
<dbReference type="SUPFAM" id="SSF102645">
    <property type="entry name" value="CoaB-like"/>
    <property type="match status" value="1"/>
</dbReference>
<evidence type="ECO:0000259" key="3">
    <source>
        <dbReference type="Pfam" id="PF02441"/>
    </source>
</evidence>
<dbReference type="EMBL" id="CAEZUR010000068">
    <property type="protein sequence ID" value="CAB4611756.1"/>
    <property type="molecule type" value="Genomic_DNA"/>
</dbReference>
<dbReference type="NCBIfam" id="TIGR00521">
    <property type="entry name" value="coaBC_dfp"/>
    <property type="match status" value="1"/>
</dbReference>
<dbReference type="GO" id="GO:0071513">
    <property type="term" value="C:phosphopantothenoylcysteine decarboxylase complex"/>
    <property type="evidence" value="ECO:0007669"/>
    <property type="project" value="TreeGrafter"/>
</dbReference>
<proteinExistence type="inferred from homology"/>
<gene>
    <name evidence="5" type="ORF">UFOPK1843_00877</name>
</gene>
<protein>
    <submittedName>
        <fullName evidence="5">Unannotated protein</fullName>
    </submittedName>
</protein>
<dbReference type="Gene3D" id="3.40.50.1950">
    <property type="entry name" value="Flavin prenyltransferase-like"/>
    <property type="match status" value="1"/>
</dbReference>
<dbReference type="AlphaFoldDB" id="A0A6J6HFM8"/>
<dbReference type="GO" id="GO:0004633">
    <property type="term" value="F:phosphopantothenoylcysteine decarboxylase activity"/>
    <property type="evidence" value="ECO:0007669"/>
    <property type="project" value="InterPro"/>
</dbReference>
<evidence type="ECO:0000313" key="5">
    <source>
        <dbReference type="EMBL" id="CAB4611756.1"/>
    </source>
</evidence>
<dbReference type="Pfam" id="PF04127">
    <property type="entry name" value="DFP"/>
    <property type="match status" value="1"/>
</dbReference>
<dbReference type="InterPro" id="IPR007085">
    <property type="entry name" value="DNA/pantothenate-metab_flavo_C"/>
</dbReference>
<dbReference type="InterPro" id="IPR035929">
    <property type="entry name" value="CoaB-like_sf"/>
</dbReference>
<dbReference type="GO" id="GO:0004632">
    <property type="term" value="F:phosphopantothenate--cysteine ligase activity"/>
    <property type="evidence" value="ECO:0007669"/>
    <property type="project" value="InterPro"/>
</dbReference>
<feature type="domain" description="DNA/pantothenate metabolism flavoprotein C-terminal" evidence="4">
    <location>
        <begin position="178"/>
        <end position="391"/>
    </location>
</feature>
<evidence type="ECO:0000256" key="1">
    <source>
        <dbReference type="ARBA" id="ARBA00022793"/>
    </source>
</evidence>
<organism evidence="5">
    <name type="scientific">freshwater metagenome</name>
    <dbReference type="NCBI Taxonomy" id="449393"/>
    <lineage>
        <taxon>unclassified sequences</taxon>
        <taxon>metagenomes</taxon>
        <taxon>ecological metagenomes</taxon>
    </lineage>
</organism>
<sequence length="396" mass="41621">MRILVGITGGIAAFKAAEIVREFTELGHDVRVVPTPNALRFIGAATLEALSHNPVASELYSDVSDVRHIELAQWAEAILVAPATASFLARTAAGVADDLLGNVILATAAPILIAPAMHSEMWTNRATSSNVALLRSRGLRVIEPGVGRLTGGDSGVGRLPEADQLVRETLAIAVPKDLAGKKVLVIAGGTREFIDPVRYIGNRSSGKQGIALVEEATARGAKVTLIAANFSYDSSEVVVESVQTTADLLNTLEKTGFNFDVIVMPAAVSDFKPEIVSDSKIKKSGLSTLDLHLIENPDVISMIARSARAVNAGSVIVGFAAETASGDKLEELGQEKMTRKGLDLIVANDVSNGGAFDVDDNAVSIIGLKKVLNFSGSKAQIAKTIFDSINKLDSLS</sequence>
<dbReference type="Pfam" id="PF02441">
    <property type="entry name" value="Flavoprotein"/>
    <property type="match status" value="1"/>
</dbReference>
<accession>A0A6J6HFM8</accession>
<dbReference type="InterPro" id="IPR005252">
    <property type="entry name" value="CoaBC"/>
</dbReference>
<dbReference type="PANTHER" id="PTHR14359">
    <property type="entry name" value="HOMO-OLIGOMERIC FLAVIN CONTAINING CYS DECARBOXYLASE FAMILY"/>
    <property type="match status" value="1"/>
</dbReference>
<dbReference type="InterPro" id="IPR036551">
    <property type="entry name" value="Flavin_trans-like"/>
</dbReference>
<evidence type="ECO:0000259" key="4">
    <source>
        <dbReference type="Pfam" id="PF04127"/>
    </source>
</evidence>
<feature type="domain" description="Flavoprotein" evidence="3">
    <location>
        <begin position="1"/>
        <end position="169"/>
    </location>
</feature>
<dbReference type="GO" id="GO:0010181">
    <property type="term" value="F:FMN binding"/>
    <property type="evidence" value="ECO:0007669"/>
    <property type="project" value="InterPro"/>
</dbReference>
<dbReference type="SUPFAM" id="SSF52507">
    <property type="entry name" value="Homo-oligomeric flavin-containing Cys decarboxylases, HFCD"/>
    <property type="match status" value="1"/>
</dbReference>
<dbReference type="Gene3D" id="3.40.50.10300">
    <property type="entry name" value="CoaB-like"/>
    <property type="match status" value="1"/>
</dbReference>
<dbReference type="HAMAP" id="MF_02225">
    <property type="entry name" value="CoaBC"/>
    <property type="match status" value="1"/>
</dbReference>
<dbReference type="PANTHER" id="PTHR14359:SF6">
    <property type="entry name" value="PHOSPHOPANTOTHENOYLCYSTEINE DECARBOXYLASE"/>
    <property type="match status" value="1"/>
</dbReference>
<evidence type="ECO:0000256" key="2">
    <source>
        <dbReference type="ARBA" id="ARBA00023239"/>
    </source>
</evidence>
<dbReference type="GO" id="GO:0015941">
    <property type="term" value="P:pantothenate catabolic process"/>
    <property type="evidence" value="ECO:0007669"/>
    <property type="project" value="InterPro"/>
</dbReference>
<reference evidence="5" key="1">
    <citation type="submission" date="2020-05" db="EMBL/GenBank/DDBJ databases">
        <authorList>
            <person name="Chiriac C."/>
            <person name="Salcher M."/>
            <person name="Ghai R."/>
            <person name="Kavagutti S V."/>
        </authorList>
    </citation>
    <scope>NUCLEOTIDE SEQUENCE</scope>
</reference>
<dbReference type="InterPro" id="IPR003382">
    <property type="entry name" value="Flavoprotein"/>
</dbReference>
<name>A0A6J6HFM8_9ZZZZ</name>
<keyword evidence="1" id="KW-0210">Decarboxylase</keyword>